<dbReference type="AlphaFoldDB" id="A0A497JGA8"/>
<evidence type="ECO:0000256" key="4">
    <source>
        <dbReference type="ARBA" id="ARBA00023027"/>
    </source>
</evidence>
<dbReference type="InterPro" id="IPR036291">
    <property type="entry name" value="NAD(P)-bd_dom_sf"/>
</dbReference>
<gene>
    <name evidence="8" type="primary">ahcY</name>
    <name evidence="8" type="ORF">DRO04_02420</name>
</gene>
<evidence type="ECO:0000313" key="9">
    <source>
        <dbReference type="Proteomes" id="UP000278031"/>
    </source>
</evidence>
<dbReference type="SUPFAM" id="SSF52283">
    <property type="entry name" value="Formate/glycerate dehydrogenase catalytic domain-like"/>
    <property type="match status" value="1"/>
</dbReference>
<comment type="cofactor">
    <cofactor evidence="1">
        <name>NAD(+)</name>
        <dbReference type="ChEBI" id="CHEBI:57540"/>
    </cofactor>
</comment>
<reference evidence="8 9" key="1">
    <citation type="submission" date="2018-06" db="EMBL/GenBank/DDBJ databases">
        <title>Extensive metabolic versatility and redundancy in microbially diverse, dynamic hydrothermal sediments.</title>
        <authorList>
            <person name="Dombrowski N."/>
            <person name="Teske A."/>
            <person name="Baker B.J."/>
        </authorList>
    </citation>
    <scope>NUCLEOTIDE SEQUENCE [LARGE SCALE GENOMIC DNA]</scope>
    <source>
        <strain evidence="8">B51_G17</strain>
    </source>
</reference>
<proteinExistence type="inferred from homology"/>
<dbReference type="SUPFAM" id="SSF51735">
    <property type="entry name" value="NAD(P)-binding Rossmann-fold domains"/>
    <property type="match status" value="1"/>
</dbReference>
<dbReference type="NCBIfam" id="TIGR00936">
    <property type="entry name" value="ahcY"/>
    <property type="match status" value="1"/>
</dbReference>
<dbReference type="EC" id="3.13.2.1" evidence="5"/>
<dbReference type="Pfam" id="PF00670">
    <property type="entry name" value="AdoHcyase_NAD"/>
    <property type="match status" value="1"/>
</dbReference>
<comment type="caution">
    <text evidence="8">The sequence shown here is derived from an EMBL/GenBank/DDBJ whole genome shotgun (WGS) entry which is preliminary data.</text>
</comment>
<dbReference type="Gene3D" id="3.40.50.1480">
    <property type="entry name" value="Adenosylhomocysteinase-like"/>
    <property type="match status" value="1"/>
</dbReference>
<dbReference type="PANTHER" id="PTHR23420:SF0">
    <property type="entry name" value="ADENOSYLHOMOCYSTEINASE"/>
    <property type="match status" value="1"/>
</dbReference>
<keyword evidence="4" id="KW-0520">NAD</keyword>
<dbReference type="InterPro" id="IPR020082">
    <property type="entry name" value="S-Ado-L-homoCys_hydrolase_CS"/>
</dbReference>
<evidence type="ECO:0000256" key="5">
    <source>
        <dbReference type="NCBIfam" id="TIGR00936"/>
    </source>
</evidence>
<dbReference type="Gene3D" id="3.40.50.720">
    <property type="entry name" value="NAD(P)-binding Rossmann-like Domain"/>
    <property type="match status" value="1"/>
</dbReference>
<sequence>MEEFKVKDISLAEKGKGRIAWAEMQMKPLMLIREEFEKEKPLANMQISMALHVTKETAVLVRTLKAAGAKIAITSCNPLSTQDDVAAALAKEGINVFAWRNETEEEYWNNFNRILDFKPELIIDDGADLISLIHTKRTELISRIIGAAEETTTGIMRIKNMERENVLRFPVIDVNDADTKRLFDNHLGTAQSTFDALMRSCNILLCGKKIVIIGYGFCGSGLAKRAKGLGAEVIIVEVDPIKALSALMEGYRVMPMSEAAKIGDIFITVTGNKNVIDEKHFKLMKNGAILLNVGHFDVEINVKKLREIAKEIKQVNYCVEEFKLENKKLYLLAKGRLANLACAEGHPSEVM</sequence>
<dbReference type="InterPro" id="IPR000043">
    <property type="entry name" value="Adenosylhomocysteinase-like"/>
</dbReference>
<dbReference type="Pfam" id="PF05221">
    <property type="entry name" value="AdoHcyase"/>
    <property type="match status" value="2"/>
</dbReference>
<dbReference type="EMBL" id="QMWP01000085">
    <property type="protein sequence ID" value="RLG70072.1"/>
    <property type="molecule type" value="Genomic_DNA"/>
</dbReference>
<keyword evidence="3" id="KW-0554">One-carbon metabolism</keyword>
<accession>A0A497JGA8</accession>
<evidence type="ECO:0000313" key="8">
    <source>
        <dbReference type="EMBL" id="RLG70072.1"/>
    </source>
</evidence>
<evidence type="ECO:0000256" key="2">
    <source>
        <dbReference type="ARBA" id="ARBA00007122"/>
    </source>
</evidence>
<dbReference type="InterPro" id="IPR042172">
    <property type="entry name" value="Adenosylhomocyst_ase-like_sf"/>
</dbReference>
<evidence type="ECO:0000256" key="3">
    <source>
        <dbReference type="ARBA" id="ARBA00022563"/>
    </source>
</evidence>
<organism evidence="8 9">
    <name type="scientific">Candidatus Iainarchaeum sp</name>
    <dbReference type="NCBI Taxonomy" id="3101447"/>
    <lineage>
        <taxon>Archaea</taxon>
        <taxon>Candidatus Iainarchaeota</taxon>
        <taxon>Candidatus Iainarchaeia</taxon>
        <taxon>Candidatus Iainarchaeales</taxon>
        <taxon>Candidatus Iainarchaeaceae</taxon>
        <taxon>Candidatus Iainarchaeum</taxon>
    </lineage>
</organism>
<name>A0A497JGA8_9ARCH</name>
<dbReference type="PANTHER" id="PTHR23420">
    <property type="entry name" value="ADENOSYLHOMOCYSTEINASE"/>
    <property type="match status" value="1"/>
</dbReference>
<evidence type="ECO:0000256" key="1">
    <source>
        <dbReference type="ARBA" id="ARBA00001911"/>
    </source>
</evidence>
<dbReference type="NCBIfam" id="NF004005">
    <property type="entry name" value="PRK05476.2-3"/>
    <property type="match status" value="1"/>
</dbReference>
<feature type="non-terminal residue" evidence="8">
    <location>
        <position position="351"/>
    </location>
</feature>
<dbReference type="SMART" id="SM00997">
    <property type="entry name" value="AdoHcyase_NAD"/>
    <property type="match status" value="1"/>
</dbReference>
<dbReference type="GO" id="GO:0006730">
    <property type="term" value="P:one-carbon metabolic process"/>
    <property type="evidence" value="ECO:0007669"/>
    <property type="project" value="UniProtKB-UniRule"/>
</dbReference>
<feature type="domain" description="S-adenosyl-L-homocysteine hydrolase NAD binding" evidence="7">
    <location>
        <begin position="185"/>
        <end position="345"/>
    </location>
</feature>
<evidence type="ECO:0000259" key="7">
    <source>
        <dbReference type="SMART" id="SM00997"/>
    </source>
</evidence>
<dbReference type="GO" id="GO:0033353">
    <property type="term" value="P:S-adenosylmethionine cycle"/>
    <property type="evidence" value="ECO:0007669"/>
    <property type="project" value="TreeGrafter"/>
</dbReference>
<protein>
    <recommendedName>
        <fullName evidence="5">Adenosylhomocysteinase</fullName>
        <ecNumber evidence="5">3.13.2.1</ecNumber>
    </recommendedName>
</protein>
<dbReference type="Proteomes" id="UP000278031">
    <property type="component" value="Unassembled WGS sequence"/>
</dbReference>
<dbReference type="PROSITE" id="PS00738">
    <property type="entry name" value="ADOHCYASE_1"/>
    <property type="match status" value="1"/>
</dbReference>
<comment type="similarity">
    <text evidence="2 6">Belongs to the adenosylhomocysteinase family.</text>
</comment>
<dbReference type="InterPro" id="IPR015878">
    <property type="entry name" value="Ado_hCys_hydrolase_NAD-bd"/>
</dbReference>
<dbReference type="GO" id="GO:0005829">
    <property type="term" value="C:cytosol"/>
    <property type="evidence" value="ECO:0007669"/>
    <property type="project" value="TreeGrafter"/>
</dbReference>
<dbReference type="GO" id="GO:0004013">
    <property type="term" value="F:adenosylhomocysteinase activity"/>
    <property type="evidence" value="ECO:0007669"/>
    <property type="project" value="UniProtKB-UniRule"/>
</dbReference>
<dbReference type="SMART" id="SM00996">
    <property type="entry name" value="AdoHcyase"/>
    <property type="match status" value="1"/>
</dbReference>
<keyword evidence="8" id="KW-0378">Hydrolase</keyword>
<dbReference type="CDD" id="cd00401">
    <property type="entry name" value="SAHH"/>
    <property type="match status" value="1"/>
</dbReference>
<evidence type="ECO:0000256" key="6">
    <source>
        <dbReference type="RuleBase" id="RU004166"/>
    </source>
</evidence>